<organism evidence="1 2">
    <name type="scientific">Myxococcus xanthus</name>
    <dbReference type="NCBI Taxonomy" id="34"/>
    <lineage>
        <taxon>Bacteria</taxon>
        <taxon>Pseudomonadati</taxon>
        <taxon>Myxococcota</taxon>
        <taxon>Myxococcia</taxon>
        <taxon>Myxococcales</taxon>
        <taxon>Cystobacterineae</taxon>
        <taxon>Myxococcaceae</taxon>
        <taxon>Myxococcus</taxon>
    </lineage>
</organism>
<accession>A0AAE6FXS5</accession>
<dbReference type="AlphaFoldDB" id="A0AAE6FXS5"/>
<gene>
    <name evidence="1" type="ORF">BHS09_10320</name>
</gene>
<name>A0AAE6FXS5_MYXXA</name>
<sequence length="72" mass="8153">MALAALLFPEDAKVLAERPEQDWARVHAELKKKGVTQLLLWQAYLEAVPGGYQFSRFCFGSVLRTAHPHSEE</sequence>
<evidence type="ECO:0000313" key="1">
    <source>
        <dbReference type="EMBL" id="QDE67348.1"/>
    </source>
</evidence>
<dbReference type="Proteomes" id="UP000320179">
    <property type="component" value="Chromosome"/>
</dbReference>
<protein>
    <submittedName>
        <fullName evidence="1">Uncharacterized protein</fullName>
    </submittedName>
</protein>
<proteinExistence type="predicted"/>
<evidence type="ECO:0000313" key="2">
    <source>
        <dbReference type="Proteomes" id="UP000320179"/>
    </source>
</evidence>
<dbReference type="EMBL" id="CP017174">
    <property type="protein sequence ID" value="QDE67348.1"/>
    <property type="molecule type" value="Genomic_DNA"/>
</dbReference>
<reference evidence="1 2" key="1">
    <citation type="journal article" date="2019" name="Science">
        <title>Social genes are selection hotspots in kin groups of a soil microbe.</title>
        <authorList>
            <person name="Wielgoss S."/>
            <person name="Wolfensberger R."/>
            <person name="Sun L."/>
            <person name="Fiegna F."/>
            <person name="Velicer G.J."/>
        </authorList>
    </citation>
    <scope>NUCLEOTIDE SEQUENCE [LARGE SCALE GENOMIC DNA]</scope>
    <source>
        <strain evidence="1 2">MC3.5.9c15</strain>
    </source>
</reference>